<name>A0A2W0H2I5_9BACI</name>
<dbReference type="Proteomes" id="UP000248066">
    <property type="component" value="Unassembled WGS sequence"/>
</dbReference>
<evidence type="ECO:0000259" key="1">
    <source>
        <dbReference type="Pfam" id="PF00534"/>
    </source>
</evidence>
<accession>A0A2W0H2I5</accession>
<dbReference type="AlphaFoldDB" id="A0A2W0H2I5"/>
<dbReference type="PANTHER" id="PTHR12526">
    <property type="entry name" value="GLYCOSYLTRANSFERASE"/>
    <property type="match status" value="1"/>
</dbReference>
<gene>
    <name evidence="2" type="ORF">CR205_16665</name>
</gene>
<feature type="domain" description="Glycosyl transferase family 1" evidence="1">
    <location>
        <begin position="210"/>
        <end position="368"/>
    </location>
</feature>
<dbReference type="Gene3D" id="3.40.50.2000">
    <property type="entry name" value="Glycogen Phosphorylase B"/>
    <property type="match status" value="2"/>
</dbReference>
<comment type="caution">
    <text evidence="2">The sequence shown here is derived from an EMBL/GenBank/DDBJ whole genome shotgun (WGS) entry which is preliminary data.</text>
</comment>
<evidence type="ECO:0000313" key="2">
    <source>
        <dbReference type="EMBL" id="PYZ96004.1"/>
    </source>
</evidence>
<sequence length="399" mass="45594">MGLYGGNKMKLLVAADSLFLRTPDGNYWCKTIYGYKFWTRYTSVFNKVIIVSRCKDAKYADVEGYLQVDGPNVGVAELPYMRGMKQYITNYFSFRDGAKEAIKGADCALIRLPSVAAFMVLDYFKKTGKPYALEVVADPAYAYSENKLAKLIYTRKLKKAVKSANGVSYVTKSYLQNEYPHTIKTKDKERFTSHYSTIDLPKEYLGLPKDFTKNDKFKIVHTANSINNDNKGHTTVIKAAKKLRELNYNIEVTFIGDGSKRPYYEKMCRDMGMEKYISFTGLLSDPLEVRRFLLESDIFIFPTKAEGLPRAIIEAMATGLPCLSSPVNGIPELLKKDYLVDYQNVDAYVDKIKTLIENPESLNKMSEENLLNSLSYTSDTLQKRRNRFYTNLRNLAKNQ</sequence>
<dbReference type="SUPFAM" id="SSF53756">
    <property type="entry name" value="UDP-Glycosyltransferase/glycogen phosphorylase"/>
    <property type="match status" value="1"/>
</dbReference>
<organism evidence="2 3">
    <name type="scientific">Alteribacter lacisalsi</name>
    <dbReference type="NCBI Taxonomy" id="2045244"/>
    <lineage>
        <taxon>Bacteria</taxon>
        <taxon>Bacillati</taxon>
        <taxon>Bacillota</taxon>
        <taxon>Bacilli</taxon>
        <taxon>Bacillales</taxon>
        <taxon>Bacillaceae</taxon>
        <taxon>Alteribacter</taxon>
    </lineage>
</organism>
<evidence type="ECO:0000313" key="3">
    <source>
        <dbReference type="Proteomes" id="UP000248066"/>
    </source>
</evidence>
<dbReference type="PANTHER" id="PTHR12526:SF630">
    <property type="entry name" value="GLYCOSYLTRANSFERASE"/>
    <property type="match status" value="1"/>
</dbReference>
<dbReference type="GO" id="GO:0016757">
    <property type="term" value="F:glycosyltransferase activity"/>
    <property type="evidence" value="ECO:0007669"/>
    <property type="project" value="InterPro"/>
</dbReference>
<proteinExistence type="predicted"/>
<reference evidence="2 3" key="1">
    <citation type="submission" date="2017-10" db="EMBL/GenBank/DDBJ databases">
        <title>Bacillus sp. nov., a halophilic bacterium isolated from a Yangshapao Lake.</title>
        <authorList>
            <person name="Wang H."/>
        </authorList>
    </citation>
    <scope>NUCLEOTIDE SEQUENCE [LARGE SCALE GENOMIC DNA]</scope>
    <source>
        <strain evidence="2 3">YSP-3</strain>
    </source>
</reference>
<dbReference type="EMBL" id="PDOF01000003">
    <property type="protein sequence ID" value="PYZ96004.1"/>
    <property type="molecule type" value="Genomic_DNA"/>
</dbReference>
<dbReference type="Pfam" id="PF00534">
    <property type="entry name" value="Glycos_transf_1"/>
    <property type="match status" value="1"/>
</dbReference>
<keyword evidence="3" id="KW-1185">Reference proteome</keyword>
<protein>
    <recommendedName>
        <fullName evidence="1">Glycosyl transferase family 1 domain-containing protein</fullName>
    </recommendedName>
</protein>
<dbReference type="InterPro" id="IPR001296">
    <property type="entry name" value="Glyco_trans_1"/>
</dbReference>